<sequence>MTALLMPSTTHDMLMSQLSTHDLFMFARSCRFNRAAVDAYMRRAFNFERWIAPFFPSSTASHFRQLQAATGALITGRAALHFFQRSRLLCTVLDVTVHRKYLSAVGNWLQANNFVFEKSVCGASTWTAAAKRCLEAELTDDYLYLIFESCVAGIVDFTNSTSSLTVKIIAVFNCPLAYVLDYHSTVAMNFITHNEAISLYPRMTLIWQNGVKFLYRGSEHDRDIATYEHDGWLIEEYPPSKYDKRELLHHRTVGDRFCWTIDLEGSLSLPAYPAYANSWQASDWLIDFRICYHIVDSSHLLYSYLVWLGAEKRASDIVASYATQETNMDDDFATYMTKFYDFIEEYGYEWWNV</sequence>
<evidence type="ECO:0000313" key="1">
    <source>
        <dbReference type="EMBL" id="RDB17855.1"/>
    </source>
</evidence>
<keyword evidence="2" id="KW-1185">Reference proteome</keyword>
<organism evidence="1 2">
    <name type="scientific">Hypsizygus marmoreus</name>
    <name type="common">White beech mushroom</name>
    <name type="synonym">Agaricus marmoreus</name>
    <dbReference type="NCBI Taxonomy" id="39966"/>
    <lineage>
        <taxon>Eukaryota</taxon>
        <taxon>Fungi</taxon>
        <taxon>Dikarya</taxon>
        <taxon>Basidiomycota</taxon>
        <taxon>Agaricomycotina</taxon>
        <taxon>Agaricomycetes</taxon>
        <taxon>Agaricomycetidae</taxon>
        <taxon>Agaricales</taxon>
        <taxon>Tricholomatineae</taxon>
        <taxon>Lyophyllaceae</taxon>
        <taxon>Hypsizygus</taxon>
    </lineage>
</organism>
<gene>
    <name evidence="1" type="ORF">Hypma_000845</name>
</gene>
<protein>
    <submittedName>
        <fullName evidence="1">Uncharacterized protein</fullName>
    </submittedName>
</protein>
<dbReference type="InParanoid" id="A0A369JBQ7"/>
<proteinExistence type="predicted"/>
<reference evidence="1" key="1">
    <citation type="submission" date="2018-04" db="EMBL/GenBank/DDBJ databases">
        <title>Whole genome sequencing of Hypsizygus marmoreus.</title>
        <authorList>
            <person name="Choi I.-G."/>
            <person name="Min B."/>
            <person name="Kim J.-G."/>
            <person name="Kim S."/>
            <person name="Oh Y.-L."/>
            <person name="Kong W.-S."/>
            <person name="Park H."/>
            <person name="Jeong J."/>
            <person name="Song E.-S."/>
        </authorList>
    </citation>
    <scope>NUCLEOTIDE SEQUENCE [LARGE SCALE GENOMIC DNA]</scope>
    <source>
        <strain evidence="1">51987-8</strain>
    </source>
</reference>
<dbReference type="Proteomes" id="UP000076154">
    <property type="component" value="Unassembled WGS sequence"/>
</dbReference>
<comment type="caution">
    <text evidence="1">The sequence shown here is derived from an EMBL/GenBank/DDBJ whole genome shotgun (WGS) entry which is preliminary data.</text>
</comment>
<accession>A0A369JBQ7</accession>
<dbReference type="AlphaFoldDB" id="A0A369JBQ7"/>
<dbReference type="OrthoDB" id="3041043at2759"/>
<name>A0A369JBQ7_HYPMA</name>
<evidence type="ECO:0000313" key="2">
    <source>
        <dbReference type="Proteomes" id="UP000076154"/>
    </source>
</evidence>
<dbReference type="EMBL" id="LUEZ02000107">
    <property type="protein sequence ID" value="RDB17855.1"/>
    <property type="molecule type" value="Genomic_DNA"/>
</dbReference>